<feature type="chain" id="PRO_5042123695" evidence="3">
    <location>
        <begin position="23"/>
        <end position="571"/>
    </location>
</feature>
<dbReference type="InterPro" id="IPR016166">
    <property type="entry name" value="FAD-bd_PCMH"/>
</dbReference>
<gene>
    <name evidence="5" type="ORF">BGW36DRAFT_397137</name>
</gene>
<evidence type="ECO:0000256" key="2">
    <source>
        <dbReference type="ARBA" id="ARBA00023002"/>
    </source>
</evidence>
<evidence type="ECO:0000256" key="1">
    <source>
        <dbReference type="ARBA" id="ARBA00005466"/>
    </source>
</evidence>
<dbReference type="Proteomes" id="UP001201262">
    <property type="component" value="Unassembled WGS sequence"/>
</dbReference>
<dbReference type="RefSeq" id="XP_046072110.1">
    <property type="nucleotide sequence ID" value="XM_046218255.1"/>
</dbReference>
<sequence length="571" mass="63230">MYIPRLIAFLISVIILETPAHAEFCIPHRCTFGEKCWPDEHSWQALNATVGGRLIRSFPSAAVCHQGPSYDAQACDIAEKNWDNSFWRTNQSGAYSALVWEMGKYGQCYLDDFHQPCDQGRVPYYSVDARSVEDIQFSVNFARDKDLYLVVKNTGHDHLGRSSGKGSFSIWTHHLKGIDWHDSFIPEGAAPETSGIPAVTIQPGEQWLDVYRAAAARNVIVVGGSARTVGAAGGYVLGGGHSPFAHYYGLAADNVLEMTIVSADGTHRTVNNNTDPDYFWALRGGGGNAWGVLTSVTYKTHHVPQSFIIGWTQINTTSNETFKKVAKQCLQLIPTITEAGFTGYANIEGGFSAIFVQPNGTLENFNKTFAPLEKLSNIPGVSAQMAAYPASWDMYLDTFLKDPNIATNIQDASRLLTADVLQNKTDELIELILESGDGAGFNWNPISNEIISDKSLVGQANNDERDNTAVHEIWKQAHGVFSISTDWNDNATAEEKHRKREVMVHLSNRLTDIVGEDGGTYVNEANPYEPNWQQVFWGDKYQRLLSIKKRVDPTNLLVCNRCVGTDIILEP</sequence>
<reference evidence="5" key="1">
    <citation type="submission" date="2021-12" db="EMBL/GenBank/DDBJ databases">
        <title>Convergent genome expansion in fungi linked to evolution of root-endophyte symbiosis.</title>
        <authorList>
            <consortium name="DOE Joint Genome Institute"/>
            <person name="Ke Y.-H."/>
            <person name="Bonito G."/>
            <person name="Liao H.-L."/>
            <person name="Looney B."/>
            <person name="Rojas-Flechas A."/>
            <person name="Nash J."/>
            <person name="Hameed K."/>
            <person name="Schadt C."/>
            <person name="Martin F."/>
            <person name="Crous P.W."/>
            <person name="Miettinen O."/>
            <person name="Magnuson J.K."/>
            <person name="Labbe J."/>
            <person name="Jacobson D."/>
            <person name="Doktycz M.J."/>
            <person name="Veneault-Fourrey C."/>
            <person name="Kuo A."/>
            <person name="Mondo S."/>
            <person name="Calhoun S."/>
            <person name="Riley R."/>
            <person name="Ohm R."/>
            <person name="LaButti K."/>
            <person name="Andreopoulos B."/>
            <person name="Pangilinan J."/>
            <person name="Nolan M."/>
            <person name="Tritt A."/>
            <person name="Clum A."/>
            <person name="Lipzen A."/>
            <person name="Daum C."/>
            <person name="Barry K."/>
            <person name="Grigoriev I.V."/>
            <person name="Vilgalys R."/>
        </authorList>
    </citation>
    <scope>NUCLEOTIDE SEQUENCE</scope>
    <source>
        <strain evidence="5">PMI_201</strain>
    </source>
</reference>
<evidence type="ECO:0000313" key="5">
    <source>
        <dbReference type="EMBL" id="KAH8697409.1"/>
    </source>
</evidence>
<dbReference type="Pfam" id="PF01565">
    <property type="entry name" value="FAD_binding_4"/>
    <property type="match status" value="1"/>
</dbReference>
<comment type="similarity">
    <text evidence="1">Belongs to the oxygen-dependent FAD-linked oxidoreductase family.</text>
</comment>
<dbReference type="InterPro" id="IPR006094">
    <property type="entry name" value="Oxid_FAD_bind_N"/>
</dbReference>
<protein>
    <submittedName>
        <fullName evidence="5">FAD binding domain protein</fullName>
    </submittedName>
</protein>
<proteinExistence type="inferred from homology"/>
<dbReference type="AlphaFoldDB" id="A0AAD4PY62"/>
<dbReference type="InterPro" id="IPR036318">
    <property type="entry name" value="FAD-bd_PCMH-like_sf"/>
</dbReference>
<dbReference type="SUPFAM" id="SSF56176">
    <property type="entry name" value="FAD-binding/transporter-associated domain-like"/>
    <property type="match status" value="1"/>
</dbReference>
<dbReference type="PANTHER" id="PTHR13878">
    <property type="entry name" value="GULONOLACTONE OXIDASE"/>
    <property type="match status" value="1"/>
</dbReference>
<dbReference type="EMBL" id="JAJTJA010000006">
    <property type="protein sequence ID" value="KAH8697409.1"/>
    <property type="molecule type" value="Genomic_DNA"/>
</dbReference>
<dbReference type="InterPro" id="IPR016169">
    <property type="entry name" value="FAD-bd_PCMH_sub2"/>
</dbReference>
<dbReference type="GeneID" id="70248542"/>
<feature type="domain" description="FAD-binding PCMH-type" evidence="4">
    <location>
        <begin position="119"/>
        <end position="303"/>
    </location>
</feature>
<organism evidence="5 6">
    <name type="scientific">Talaromyces proteolyticus</name>
    <dbReference type="NCBI Taxonomy" id="1131652"/>
    <lineage>
        <taxon>Eukaryota</taxon>
        <taxon>Fungi</taxon>
        <taxon>Dikarya</taxon>
        <taxon>Ascomycota</taxon>
        <taxon>Pezizomycotina</taxon>
        <taxon>Eurotiomycetes</taxon>
        <taxon>Eurotiomycetidae</taxon>
        <taxon>Eurotiales</taxon>
        <taxon>Trichocomaceae</taxon>
        <taxon>Talaromyces</taxon>
        <taxon>Talaromyces sect. Bacilispori</taxon>
    </lineage>
</organism>
<evidence type="ECO:0000259" key="4">
    <source>
        <dbReference type="PROSITE" id="PS51387"/>
    </source>
</evidence>
<dbReference type="PROSITE" id="PS51387">
    <property type="entry name" value="FAD_PCMH"/>
    <property type="match status" value="1"/>
</dbReference>
<dbReference type="GO" id="GO:0016491">
    <property type="term" value="F:oxidoreductase activity"/>
    <property type="evidence" value="ECO:0007669"/>
    <property type="project" value="UniProtKB-KW"/>
</dbReference>
<accession>A0AAD4PY62</accession>
<dbReference type="GO" id="GO:0071949">
    <property type="term" value="F:FAD binding"/>
    <property type="evidence" value="ECO:0007669"/>
    <property type="project" value="InterPro"/>
</dbReference>
<keyword evidence="2" id="KW-0560">Oxidoreductase</keyword>
<keyword evidence="6" id="KW-1185">Reference proteome</keyword>
<feature type="signal peptide" evidence="3">
    <location>
        <begin position="1"/>
        <end position="22"/>
    </location>
</feature>
<name>A0AAD4PY62_9EURO</name>
<keyword evidence="3" id="KW-0732">Signal</keyword>
<dbReference type="InterPro" id="IPR050432">
    <property type="entry name" value="FAD-linked_Oxidoreductases_BP"/>
</dbReference>
<dbReference type="InterPro" id="IPR012951">
    <property type="entry name" value="BBE"/>
</dbReference>
<dbReference type="Gene3D" id="3.30.465.10">
    <property type="match status" value="2"/>
</dbReference>
<evidence type="ECO:0000256" key="3">
    <source>
        <dbReference type="SAM" id="SignalP"/>
    </source>
</evidence>
<comment type="caution">
    <text evidence="5">The sequence shown here is derived from an EMBL/GenBank/DDBJ whole genome shotgun (WGS) entry which is preliminary data.</text>
</comment>
<evidence type="ECO:0000313" key="6">
    <source>
        <dbReference type="Proteomes" id="UP001201262"/>
    </source>
</evidence>
<dbReference type="Pfam" id="PF08031">
    <property type="entry name" value="BBE"/>
    <property type="match status" value="1"/>
</dbReference>
<dbReference type="PANTHER" id="PTHR13878:SF91">
    <property type="entry name" value="FAD BINDING DOMAIN PROTEIN (AFU_ORTHOLOGUE AFUA_6G12070)-RELATED"/>
    <property type="match status" value="1"/>
</dbReference>